<evidence type="ECO:0000256" key="5">
    <source>
        <dbReference type="RuleBase" id="RU369104"/>
    </source>
</evidence>
<dbReference type="Pfam" id="PF14215">
    <property type="entry name" value="bHLH-MYC_N"/>
    <property type="match status" value="1"/>
</dbReference>
<accession>A0AAV1D2A7</accession>
<dbReference type="SUPFAM" id="SSF47459">
    <property type="entry name" value="HLH, helix-loop-helix DNA-binding domain"/>
    <property type="match status" value="1"/>
</dbReference>
<reference evidence="7" key="1">
    <citation type="submission" date="2023-03" db="EMBL/GenBank/DDBJ databases">
        <authorList>
            <person name="Julca I."/>
        </authorList>
    </citation>
    <scope>NUCLEOTIDE SEQUENCE</scope>
</reference>
<dbReference type="InterPro" id="IPR045084">
    <property type="entry name" value="AIB/MYC-like"/>
</dbReference>
<evidence type="ECO:0000313" key="8">
    <source>
        <dbReference type="Proteomes" id="UP001161247"/>
    </source>
</evidence>
<dbReference type="EMBL" id="OX459121">
    <property type="protein sequence ID" value="CAI9101109.1"/>
    <property type="molecule type" value="Genomic_DNA"/>
</dbReference>
<dbReference type="GO" id="GO:0005634">
    <property type="term" value="C:nucleus"/>
    <property type="evidence" value="ECO:0007669"/>
    <property type="project" value="UniProtKB-SubCell"/>
</dbReference>
<keyword evidence="2 5" id="KW-0805">Transcription regulation</keyword>
<feature type="domain" description="BHLH" evidence="6">
    <location>
        <begin position="435"/>
        <end position="484"/>
    </location>
</feature>
<name>A0AAV1D2A7_OLDCO</name>
<evidence type="ECO:0000259" key="6">
    <source>
        <dbReference type="PROSITE" id="PS50888"/>
    </source>
</evidence>
<evidence type="ECO:0000256" key="4">
    <source>
        <dbReference type="ARBA" id="ARBA00023242"/>
    </source>
</evidence>
<dbReference type="PANTHER" id="PTHR11514:SF47">
    <property type="entry name" value="TRANSCRIPTION FACTOR BHLH13"/>
    <property type="match status" value="1"/>
</dbReference>
<evidence type="ECO:0000256" key="1">
    <source>
        <dbReference type="ARBA" id="ARBA00004123"/>
    </source>
</evidence>
<dbReference type="FunFam" id="4.10.280.10:FF:000078">
    <property type="entry name" value="Transcription factor bHLH13"/>
    <property type="match status" value="1"/>
</dbReference>
<dbReference type="GO" id="GO:0003700">
    <property type="term" value="F:DNA-binding transcription factor activity"/>
    <property type="evidence" value="ECO:0007669"/>
    <property type="project" value="InterPro"/>
</dbReference>
<organism evidence="7 8">
    <name type="scientific">Oldenlandia corymbosa var. corymbosa</name>
    <dbReference type="NCBI Taxonomy" id="529605"/>
    <lineage>
        <taxon>Eukaryota</taxon>
        <taxon>Viridiplantae</taxon>
        <taxon>Streptophyta</taxon>
        <taxon>Embryophyta</taxon>
        <taxon>Tracheophyta</taxon>
        <taxon>Spermatophyta</taxon>
        <taxon>Magnoliopsida</taxon>
        <taxon>eudicotyledons</taxon>
        <taxon>Gunneridae</taxon>
        <taxon>Pentapetalae</taxon>
        <taxon>asterids</taxon>
        <taxon>lamiids</taxon>
        <taxon>Gentianales</taxon>
        <taxon>Rubiaceae</taxon>
        <taxon>Rubioideae</taxon>
        <taxon>Spermacoceae</taxon>
        <taxon>Hedyotis-Oldenlandia complex</taxon>
        <taxon>Oldenlandia</taxon>
    </lineage>
</organism>
<keyword evidence="8" id="KW-1185">Reference proteome</keyword>
<dbReference type="CDD" id="cd11449">
    <property type="entry name" value="bHLH_AtAIB_like"/>
    <property type="match status" value="1"/>
</dbReference>
<protein>
    <recommendedName>
        <fullName evidence="5">Transcription factor</fullName>
        <shortName evidence="5">bHLH transcription factor</shortName>
    </recommendedName>
    <alternativeName>
        <fullName evidence="5">Basic helix-loop-helix protein</fullName>
    </alternativeName>
</protein>
<evidence type="ECO:0000256" key="2">
    <source>
        <dbReference type="ARBA" id="ARBA00023015"/>
    </source>
</evidence>
<dbReference type="InterPro" id="IPR025610">
    <property type="entry name" value="MYC/MYB_N"/>
</dbReference>
<dbReference type="AlphaFoldDB" id="A0AAV1D2A7"/>
<dbReference type="PROSITE" id="PS50888">
    <property type="entry name" value="BHLH"/>
    <property type="match status" value="1"/>
</dbReference>
<dbReference type="InterPro" id="IPR011598">
    <property type="entry name" value="bHLH_dom"/>
</dbReference>
<keyword evidence="3 5" id="KW-0804">Transcription</keyword>
<evidence type="ECO:0000313" key="7">
    <source>
        <dbReference type="EMBL" id="CAI9101109.1"/>
    </source>
</evidence>
<dbReference type="InterPro" id="IPR036638">
    <property type="entry name" value="HLH_DNA-bd_sf"/>
</dbReference>
<proteinExistence type="predicted"/>
<dbReference type="InterPro" id="IPR054502">
    <property type="entry name" value="bHLH-TF_ACT-like_plant"/>
</dbReference>
<evidence type="ECO:0000256" key="3">
    <source>
        <dbReference type="ARBA" id="ARBA00023163"/>
    </source>
</evidence>
<dbReference type="GO" id="GO:0000976">
    <property type="term" value="F:transcription cis-regulatory region binding"/>
    <property type="evidence" value="ECO:0007669"/>
    <property type="project" value="TreeGrafter"/>
</dbReference>
<dbReference type="Proteomes" id="UP001161247">
    <property type="component" value="Chromosome 4"/>
</dbReference>
<keyword evidence="4 5" id="KW-0539">Nucleus</keyword>
<dbReference type="SMART" id="SM00353">
    <property type="entry name" value="HLH"/>
    <property type="match status" value="1"/>
</dbReference>
<sequence length="613" mass="67284">MKFEVGMGGLVWSDEDKTLVAAVLGTKAFDYLFSSSLTAEGSLMAMANDENLQNKLSDLVERPNSSSFSWNYAIFWQISKSKSGELVLGWGDGCCREPREGEESDVTRILNLRLEDETQQRMRKRVLQKLHTCFGGSEEDSYAFGLDRVTDTEMFFLASMYFSFPKGEGGPGKSFGSGKHLWFADALTSSSDYCVRSFLARSAGMQTIVLIPTDVGVVELGSVRCIPESLQLMQSVKSSFSSFSSLVRAKQVAAATVPSLVGDRTDRNLPLSISHKIFGQDLNLGSSPQSREKLSIIRKPVDRHWDVAYTNTNRIALPNPQNGLHGASWAPFSHAKPGNNAVEIRSPITTQAGNLPGLGLAKGNRNNDFLLSNNFQHHKKPAKMQIDFTGGTTSRPVSIDSEHSDVEVSCKDDIVVLSDDKRPRKRGRKPANGREEALNHVEAERQRREKLNQRFYALRAVVPNISKMDKASLLGDAIAYITELQKKVKDMECERERIGVRDAGLPSSEASPSSDYHGQGQTCGMIDIETTADEVIVKVSCPLDSHPAAGIVQAFKEAEVNVLESKLTTASDKVFHTFIVKSLGSEQKLTKEKLIAALSSRGCESSASSSQQL</sequence>
<dbReference type="Pfam" id="PF00010">
    <property type="entry name" value="HLH"/>
    <property type="match status" value="1"/>
</dbReference>
<dbReference type="PANTHER" id="PTHR11514">
    <property type="entry name" value="MYC"/>
    <property type="match status" value="1"/>
</dbReference>
<comment type="subcellular location">
    <subcellularLocation>
        <location evidence="1 5">Nucleus</location>
    </subcellularLocation>
</comment>
<gene>
    <name evidence="7" type="ORF">OLC1_LOCUS10774</name>
</gene>
<dbReference type="GO" id="GO:0046983">
    <property type="term" value="F:protein dimerization activity"/>
    <property type="evidence" value="ECO:0007669"/>
    <property type="project" value="InterPro"/>
</dbReference>
<dbReference type="Pfam" id="PF22754">
    <property type="entry name" value="bHLH-TF_ACT-like_plant"/>
    <property type="match status" value="1"/>
</dbReference>
<dbReference type="Gene3D" id="4.10.280.10">
    <property type="entry name" value="Helix-loop-helix DNA-binding domain"/>
    <property type="match status" value="1"/>
</dbReference>